<sequence>MLRKNPLLSLKMFLFFGAAISSLVVSFLPLYFQNNGLSKSAIGMFFALGTLVGLIAQPVWGYMSDRFKTVKKIIIVVLIGIFIGIFWIFQLNSLGWLFAAGSLFFFFFTALNPLSDNLAKRIADEQKVSFGSIRSWSSFGFAIISLASGFYFNKMGVGALAIPMMIVAGMTLMLSFTLKDANSGAKKVNLKEIGNFFKDRTLLTFFLLSFFIFLTHRVNDSFISLYLFEIGGNEMLVGWLWFIGVLSEAILFITSFIWFRSESPIKYMIIAGFLFTIRWTMIGFISDPSVLLSIQVLHGICFAIMYMGAIEYLYKALPVEMQATGHMVFMGIAFSITNIIGSSVGGFIFDTFSGSTLYFILAVCSFIGTIGFILFSMKEKTQKNIEMVEG</sequence>
<evidence type="ECO:0000256" key="8">
    <source>
        <dbReference type="SAM" id="Phobius"/>
    </source>
</evidence>
<dbReference type="PANTHER" id="PTHR23522:SF10">
    <property type="entry name" value="3-PHENYLPROPIONIC ACID TRANSPORTER-RELATED"/>
    <property type="match status" value="1"/>
</dbReference>
<evidence type="ECO:0000256" key="3">
    <source>
        <dbReference type="ARBA" id="ARBA00022475"/>
    </source>
</evidence>
<dbReference type="GO" id="GO:0015528">
    <property type="term" value="F:lactose:proton symporter activity"/>
    <property type="evidence" value="ECO:0007669"/>
    <property type="project" value="TreeGrafter"/>
</dbReference>
<feature type="transmembrane region" description="Helical" evidence="8">
    <location>
        <begin position="135"/>
        <end position="152"/>
    </location>
</feature>
<dbReference type="EMBL" id="JAGYPJ010000001">
    <property type="protein sequence ID" value="MBS4200430.1"/>
    <property type="molecule type" value="Genomic_DNA"/>
</dbReference>
<dbReference type="GO" id="GO:0005886">
    <property type="term" value="C:plasma membrane"/>
    <property type="evidence" value="ECO:0007669"/>
    <property type="project" value="UniProtKB-SubCell"/>
</dbReference>
<evidence type="ECO:0000256" key="1">
    <source>
        <dbReference type="ARBA" id="ARBA00004429"/>
    </source>
</evidence>
<dbReference type="PANTHER" id="PTHR23522">
    <property type="entry name" value="BLL5896 PROTEIN"/>
    <property type="match status" value="1"/>
</dbReference>
<dbReference type="Proteomes" id="UP000682713">
    <property type="component" value="Unassembled WGS sequence"/>
</dbReference>
<gene>
    <name evidence="10" type="ORF">KHA93_12390</name>
</gene>
<accession>A0A942TLM3</accession>
<evidence type="ECO:0000259" key="9">
    <source>
        <dbReference type="Pfam" id="PF12832"/>
    </source>
</evidence>
<feature type="transmembrane region" description="Helical" evidence="8">
    <location>
        <begin position="44"/>
        <end position="63"/>
    </location>
</feature>
<keyword evidence="7 8" id="KW-0472">Membrane</keyword>
<evidence type="ECO:0000256" key="7">
    <source>
        <dbReference type="ARBA" id="ARBA00023136"/>
    </source>
</evidence>
<dbReference type="Pfam" id="PF12832">
    <property type="entry name" value="MFS_1_like"/>
    <property type="match status" value="1"/>
</dbReference>
<feature type="transmembrane region" description="Helical" evidence="8">
    <location>
        <begin position="266"/>
        <end position="286"/>
    </location>
</feature>
<dbReference type="SUPFAM" id="SSF103473">
    <property type="entry name" value="MFS general substrate transporter"/>
    <property type="match status" value="1"/>
</dbReference>
<organism evidence="10 11">
    <name type="scientific">Lederbergia citrisecunda</name>
    <dbReference type="NCBI Taxonomy" id="2833583"/>
    <lineage>
        <taxon>Bacteria</taxon>
        <taxon>Bacillati</taxon>
        <taxon>Bacillota</taxon>
        <taxon>Bacilli</taxon>
        <taxon>Bacillales</taxon>
        <taxon>Bacillaceae</taxon>
        <taxon>Lederbergia</taxon>
    </lineage>
</organism>
<feature type="transmembrane region" description="Helical" evidence="8">
    <location>
        <begin position="95"/>
        <end position="114"/>
    </location>
</feature>
<dbReference type="InterPro" id="IPR024989">
    <property type="entry name" value="MFS_assoc_dom"/>
</dbReference>
<dbReference type="RefSeq" id="WP_213111013.1">
    <property type="nucleotide sequence ID" value="NZ_JAGYPJ010000001.1"/>
</dbReference>
<dbReference type="AlphaFoldDB" id="A0A942TLM3"/>
<keyword evidence="2" id="KW-0813">Transport</keyword>
<comment type="subcellular location">
    <subcellularLocation>
        <location evidence="1">Cell inner membrane</location>
        <topology evidence="1">Multi-pass membrane protein</topology>
    </subcellularLocation>
</comment>
<feature type="transmembrane region" description="Helical" evidence="8">
    <location>
        <begin position="326"/>
        <end position="349"/>
    </location>
</feature>
<comment type="caution">
    <text evidence="10">The sequence shown here is derived from an EMBL/GenBank/DDBJ whole genome shotgun (WGS) entry which is preliminary data.</text>
</comment>
<protein>
    <submittedName>
        <fullName evidence="10">MFS transporter</fullName>
    </submittedName>
</protein>
<keyword evidence="11" id="KW-1185">Reference proteome</keyword>
<dbReference type="InterPro" id="IPR036259">
    <property type="entry name" value="MFS_trans_sf"/>
</dbReference>
<evidence type="ECO:0000256" key="6">
    <source>
        <dbReference type="ARBA" id="ARBA00022989"/>
    </source>
</evidence>
<evidence type="ECO:0000313" key="10">
    <source>
        <dbReference type="EMBL" id="MBS4200430.1"/>
    </source>
</evidence>
<evidence type="ECO:0000256" key="5">
    <source>
        <dbReference type="ARBA" id="ARBA00022692"/>
    </source>
</evidence>
<reference evidence="10 11" key="1">
    <citation type="submission" date="2021-05" db="EMBL/GenBank/DDBJ databases">
        <title>Novel Bacillus species.</title>
        <authorList>
            <person name="Liu G."/>
        </authorList>
    </citation>
    <scope>NUCLEOTIDE SEQUENCE [LARGE SCALE GENOMIC DNA]</scope>
    <source>
        <strain evidence="10 11">FJAT-49732</strain>
    </source>
</reference>
<feature type="transmembrane region" description="Helical" evidence="8">
    <location>
        <begin position="292"/>
        <end position="314"/>
    </location>
</feature>
<dbReference type="GO" id="GO:0030395">
    <property type="term" value="F:lactose binding"/>
    <property type="evidence" value="ECO:0007669"/>
    <property type="project" value="TreeGrafter"/>
</dbReference>
<dbReference type="Gene3D" id="1.20.1250.20">
    <property type="entry name" value="MFS general substrate transporter like domains"/>
    <property type="match status" value="2"/>
</dbReference>
<feature type="transmembrane region" description="Helical" evidence="8">
    <location>
        <begin position="70"/>
        <end position="89"/>
    </location>
</feature>
<feature type="domain" description="Major facilitator superfamily associated" evidence="9">
    <location>
        <begin position="8"/>
        <end position="358"/>
    </location>
</feature>
<name>A0A942TLM3_9BACI</name>
<keyword evidence="4" id="KW-0997">Cell inner membrane</keyword>
<feature type="transmembrane region" description="Helical" evidence="8">
    <location>
        <begin position="355"/>
        <end position="375"/>
    </location>
</feature>
<keyword evidence="5 8" id="KW-0812">Transmembrane</keyword>
<proteinExistence type="predicted"/>
<evidence type="ECO:0000256" key="2">
    <source>
        <dbReference type="ARBA" id="ARBA00022448"/>
    </source>
</evidence>
<feature type="transmembrane region" description="Helical" evidence="8">
    <location>
        <begin position="12"/>
        <end position="32"/>
    </location>
</feature>
<feature type="transmembrane region" description="Helical" evidence="8">
    <location>
        <begin position="199"/>
        <end position="218"/>
    </location>
</feature>
<keyword evidence="3" id="KW-1003">Cell membrane</keyword>
<evidence type="ECO:0000256" key="4">
    <source>
        <dbReference type="ARBA" id="ARBA00022519"/>
    </source>
</evidence>
<keyword evidence="6 8" id="KW-1133">Transmembrane helix</keyword>
<feature type="transmembrane region" description="Helical" evidence="8">
    <location>
        <begin position="238"/>
        <end position="259"/>
    </location>
</feature>
<evidence type="ECO:0000313" key="11">
    <source>
        <dbReference type="Proteomes" id="UP000682713"/>
    </source>
</evidence>
<feature type="transmembrane region" description="Helical" evidence="8">
    <location>
        <begin position="158"/>
        <end position="178"/>
    </location>
</feature>